<gene>
    <name evidence="1" type="ORF">STCU_11076</name>
</gene>
<accession>S9TF37</accession>
<dbReference type="AlphaFoldDB" id="S9TF37"/>
<sequence>MIASFSRQHIKGVQELFKTWARNGIPAPDMAFAAYYFYVKEKSERYLCMKHNGRGATPGHGYGRCDFESRRPNSTCRYEHVCLFCRSKEHGWFEEGMCEGYQHLLGEMEELGVSERDLTILMDAMEKTSVWSH</sequence>
<evidence type="ECO:0000313" key="1">
    <source>
        <dbReference type="EMBL" id="EPY16652.1"/>
    </source>
</evidence>
<name>S9TF37_9TRYP</name>
<protein>
    <submittedName>
        <fullName evidence="1">Uncharacterized protein</fullName>
    </submittedName>
</protein>
<keyword evidence="2" id="KW-1185">Reference proteome</keyword>
<dbReference type="Proteomes" id="UP000015354">
    <property type="component" value="Unassembled WGS sequence"/>
</dbReference>
<dbReference type="OrthoDB" id="238616at2759"/>
<organism evidence="1 2">
    <name type="scientific">Strigomonas culicis</name>
    <dbReference type="NCBI Taxonomy" id="28005"/>
    <lineage>
        <taxon>Eukaryota</taxon>
        <taxon>Discoba</taxon>
        <taxon>Euglenozoa</taxon>
        <taxon>Kinetoplastea</taxon>
        <taxon>Metakinetoplastina</taxon>
        <taxon>Trypanosomatida</taxon>
        <taxon>Trypanosomatidae</taxon>
        <taxon>Strigomonadinae</taxon>
        <taxon>Strigomonas</taxon>
    </lineage>
</organism>
<evidence type="ECO:0000313" key="2">
    <source>
        <dbReference type="Proteomes" id="UP000015354"/>
    </source>
</evidence>
<reference evidence="1 2" key="1">
    <citation type="journal article" date="2013" name="PLoS ONE">
        <title>Predicting the Proteins of Angomonas deanei, Strigomonas culicis and Their Respective Endosymbionts Reveals New Aspects of the Trypanosomatidae Family.</title>
        <authorList>
            <person name="Motta M.C."/>
            <person name="Martins A.C."/>
            <person name="de Souza S.S."/>
            <person name="Catta-Preta C.M."/>
            <person name="Silva R."/>
            <person name="Klein C.C."/>
            <person name="de Almeida L.G."/>
            <person name="de Lima Cunha O."/>
            <person name="Ciapina L.P."/>
            <person name="Brocchi M."/>
            <person name="Colabardini A.C."/>
            <person name="de Araujo Lima B."/>
            <person name="Machado C.R."/>
            <person name="de Almeida Soares C.M."/>
            <person name="Probst C.M."/>
            <person name="de Menezes C.B."/>
            <person name="Thompson C.E."/>
            <person name="Bartholomeu D.C."/>
            <person name="Gradia D.F."/>
            <person name="Pavoni D.P."/>
            <person name="Grisard E.C."/>
            <person name="Fantinatti-Garboggini F."/>
            <person name="Marchini F.K."/>
            <person name="Rodrigues-Luiz G.F."/>
            <person name="Wagner G."/>
            <person name="Goldman G.H."/>
            <person name="Fietto J.L."/>
            <person name="Elias M.C."/>
            <person name="Goldman M.H."/>
            <person name="Sagot M.F."/>
            <person name="Pereira M."/>
            <person name="Stoco P.H."/>
            <person name="de Mendonca-Neto R.P."/>
            <person name="Teixeira S.M."/>
            <person name="Maciel T.E."/>
            <person name="de Oliveira Mendes T.A."/>
            <person name="Urmenyi T.P."/>
            <person name="de Souza W."/>
            <person name="Schenkman S."/>
            <person name="de Vasconcelos A.T."/>
        </authorList>
    </citation>
    <scope>NUCLEOTIDE SEQUENCE [LARGE SCALE GENOMIC DNA]</scope>
</reference>
<comment type="caution">
    <text evidence="1">The sequence shown here is derived from an EMBL/GenBank/DDBJ whole genome shotgun (WGS) entry which is preliminary data.</text>
</comment>
<proteinExistence type="predicted"/>
<dbReference type="EMBL" id="ATMH01010974">
    <property type="protein sequence ID" value="EPY16652.1"/>
    <property type="molecule type" value="Genomic_DNA"/>
</dbReference>